<dbReference type="EMBL" id="CP001848">
    <property type="protein sequence ID" value="ADB17510.1"/>
    <property type="molecule type" value="Genomic_DNA"/>
</dbReference>
<evidence type="ECO:0000313" key="1">
    <source>
        <dbReference type="EMBL" id="ADB17510.1"/>
    </source>
</evidence>
<sequence length="253" mass="27609">MPAESPKIDLPEPLDVIAVGAHPDDIEISCGGTLASLVLQGYRVGIIDLTDGEPTPGSPSPEVRHAEAAEAAQTLGVHVRKILTLPNRRLFDTFEARVMLAKEFRRYRPKLVIGFGDKTPLASPDHWQAMQITDAAVFYSRLTKWDETFDYLPVHSIASQVYFRLAFEPSSASASPHQITVDISQTIEKKIESVRCYKTQFPPAKAHVLDRVRGLAMAAGAPCGFEAAETFTAVRPIATSDLVRSIVPSAAKT</sequence>
<protein>
    <submittedName>
        <fullName evidence="1">LmbE family protein</fullName>
    </submittedName>
</protein>
<evidence type="ECO:0000313" key="2">
    <source>
        <dbReference type="Proteomes" id="UP000001887"/>
    </source>
</evidence>
<gene>
    <name evidence="1" type="ordered locus">Psta_2844</name>
</gene>
<dbReference type="AlphaFoldDB" id="D2R7T4"/>
<dbReference type="PANTHER" id="PTHR12993">
    <property type="entry name" value="N-ACETYLGLUCOSAMINYL-PHOSPHATIDYLINOSITOL DE-N-ACETYLASE-RELATED"/>
    <property type="match status" value="1"/>
</dbReference>
<reference evidence="1 2" key="1">
    <citation type="journal article" date="2009" name="Stand. Genomic Sci.">
        <title>Complete genome sequence of Pirellula staleyi type strain (ATCC 27377).</title>
        <authorList>
            <person name="Clum A."/>
            <person name="Tindall B.J."/>
            <person name="Sikorski J."/>
            <person name="Ivanova N."/>
            <person name="Mavrommatis K."/>
            <person name="Lucas S."/>
            <person name="Glavina del Rio T."/>
            <person name="Nolan M."/>
            <person name="Chen F."/>
            <person name="Tice H."/>
            <person name="Pitluck S."/>
            <person name="Cheng J.F."/>
            <person name="Chertkov O."/>
            <person name="Brettin T."/>
            <person name="Han C."/>
            <person name="Detter J.C."/>
            <person name="Kuske C."/>
            <person name="Bruce D."/>
            <person name="Goodwin L."/>
            <person name="Ovchinikova G."/>
            <person name="Pati A."/>
            <person name="Mikhailova N."/>
            <person name="Chen A."/>
            <person name="Palaniappan K."/>
            <person name="Land M."/>
            <person name="Hauser L."/>
            <person name="Chang Y.J."/>
            <person name="Jeffries C.D."/>
            <person name="Chain P."/>
            <person name="Rohde M."/>
            <person name="Goker M."/>
            <person name="Bristow J."/>
            <person name="Eisen J.A."/>
            <person name="Markowitz V."/>
            <person name="Hugenholtz P."/>
            <person name="Kyrpides N.C."/>
            <person name="Klenk H.P."/>
            <person name="Lapidus A."/>
        </authorList>
    </citation>
    <scope>NUCLEOTIDE SEQUENCE [LARGE SCALE GENOMIC DNA]</scope>
    <source>
        <strain evidence="2">ATCC 27377 / DSM 6068 / ICPB 4128</strain>
    </source>
</reference>
<accession>D2R7T4</accession>
<dbReference type="eggNOG" id="COG2120">
    <property type="taxonomic scope" value="Bacteria"/>
</dbReference>
<dbReference type="Proteomes" id="UP000001887">
    <property type="component" value="Chromosome"/>
</dbReference>
<dbReference type="InterPro" id="IPR024078">
    <property type="entry name" value="LmbE-like_dom_sf"/>
</dbReference>
<dbReference type="PANTHER" id="PTHR12993:SF30">
    <property type="entry name" value="N-ACETYL-ALPHA-D-GLUCOSAMINYL L-MALATE DEACETYLASE 1"/>
    <property type="match status" value="1"/>
</dbReference>
<dbReference type="STRING" id="530564.Psta_2844"/>
<dbReference type="Pfam" id="PF02585">
    <property type="entry name" value="PIG-L"/>
    <property type="match status" value="1"/>
</dbReference>
<dbReference type="HOGENOM" id="CLU_049311_3_1_0"/>
<dbReference type="KEGG" id="psl:Psta_2844"/>
<name>D2R7T4_PIRSD</name>
<dbReference type="GO" id="GO:0016811">
    <property type="term" value="F:hydrolase activity, acting on carbon-nitrogen (but not peptide) bonds, in linear amides"/>
    <property type="evidence" value="ECO:0007669"/>
    <property type="project" value="TreeGrafter"/>
</dbReference>
<proteinExistence type="predicted"/>
<keyword evidence="2" id="KW-1185">Reference proteome</keyword>
<organism evidence="1 2">
    <name type="scientific">Pirellula staleyi (strain ATCC 27377 / DSM 6068 / ICPB 4128)</name>
    <name type="common">Pirella staleyi</name>
    <dbReference type="NCBI Taxonomy" id="530564"/>
    <lineage>
        <taxon>Bacteria</taxon>
        <taxon>Pseudomonadati</taxon>
        <taxon>Planctomycetota</taxon>
        <taxon>Planctomycetia</taxon>
        <taxon>Pirellulales</taxon>
        <taxon>Pirellulaceae</taxon>
        <taxon>Pirellula</taxon>
    </lineage>
</organism>
<dbReference type="InterPro" id="IPR003737">
    <property type="entry name" value="GlcNAc_PI_deacetylase-related"/>
</dbReference>
<dbReference type="SUPFAM" id="SSF102588">
    <property type="entry name" value="LmbE-like"/>
    <property type="match status" value="1"/>
</dbReference>
<dbReference type="Gene3D" id="3.40.50.10320">
    <property type="entry name" value="LmbE-like"/>
    <property type="match status" value="1"/>
</dbReference>